<keyword evidence="2" id="KW-0812">Transmembrane</keyword>
<keyword evidence="2" id="KW-0472">Membrane</keyword>
<dbReference type="AlphaFoldDB" id="A0A418W703"/>
<sequence length="60" mass="6240">MTDGSSNAEDTNTDRRDADAGKRGRWGAAGLGAAIGSAAIVAALLYVKSSKEKNKDKRES</sequence>
<feature type="region of interest" description="Disordered" evidence="1">
    <location>
        <begin position="1"/>
        <end position="24"/>
    </location>
</feature>
<dbReference type="RefSeq" id="WP_119764945.1">
    <property type="nucleotide sequence ID" value="NZ_QYUM01000004.1"/>
</dbReference>
<feature type="compositionally biased region" description="Basic and acidic residues" evidence="1">
    <location>
        <begin position="12"/>
        <end position="22"/>
    </location>
</feature>
<dbReference type="Proteomes" id="UP000286100">
    <property type="component" value="Unassembled WGS sequence"/>
</dbReference>
<organism evidence="3 4">
    <name type="scientific">Sphingomonas cavernae</name>
    <dbReference type="NCBI Taxonomy" id="2320861"/>
    <lineage>
        <taxon>Bacteria</taxon>
        <taxon>Pseudomonadati</taxon>
        <taxon>Pseudomonadota</taxon>
        <taxon>Alphaproteobacteria</taxon>
        <taxon>Sphingomonadales</taxon>
        <taxon>Sphingomonadaceae</taxon>
        <taxon>Sphingomonas</taxon>
    </lineage>
</organism>
<evidence type="ECO:0000313" key="4">
    <source>
        <dbReference type="Proteomes" id="UP000286100"/>
    </source>
</evidence>
<protein>
    <submittedName>
        <fullName evidence="3">Uncharacterized protein</fullName>
    </submittedName>
</protein>
<evidence type="ECO:0000256" key="2">
    <source>
        <dbReference type="SAM" id="Phobius"/>
    </source>
</evidence>
<keyword evidence="4" id="KW-1185">Reference proteome</keyword>
<reference evidence="3 4" key="1">
    <citation type="submission" date="2018-09" db="EMBL/GenBank/DDBJ databases">
        <authorList>
            <person name="Zhu H."/>
        </authorList>
    </citation>
    <scope>NUCLEOTIDE SEQUENCE [LARGE SCALE GENOMIC DNA]</scope>
    <source>
        <strain evidence="3 4">K2R01-6</strain>
    </source>
</reference>
<evidence type="ECO:0000256" key="1">
    <source>
        <dbReference type="SAM" id="MobiDB-lite"/>
    </source>
</evidence>
<keyword evidence="2" id="KW-1133">Transmembrane helix</keyword>
<feature type="compositionally biased region" description="Polar residues" evidence="1">
    <location>
        <begin position="1"/>
        <end position="10"/>
    </location>
</feature>
<evidence type="ECO:0000313" key="3">
    <source>
        <dbReference type="EMBL" id="RJF85823.1"/>
    </source>
</evidence>
<name>A0A418W703_9SPHN</name>
<feature type="transmembrane region" description="Helical" evidence="2">
    <location>
        <begin position="26"/>
        <end position="47"/>
    </location>
</feature>
<gene>
    <name evidence="3" type="ORF">D3876_18285</name>
</gene>
<proteinExistence type="predicted"/>
<comment type="caution">
    <text evidence="3">The sequence shown here is derived from an EMBL/GenBank/DDBJ whole genome shotgun (WGS) entry which is preliminary data.</text>
</comment>
<accession>A0A418W703</accession>
<dbReference type="EMBL" id="QYUM01000004">
    <property type="protein sequence ID" value="RJF85823.1"/>
    <property type="molecule type" value="Genomic_DNA"/>
</dbReference>